<keyword evidence="2" id="KW-0285">Flavoprotein</keyword>
<dbReference type="RefSeq" id="WP_127748567.1">
    <property type="nucleotide sequence ID" value="NZ_CP033219.1"/>
</dbReference>
<dbReference type="InterPro" id="IPR016164">
    <property type="entry name" value="FAD-linked_Oxase-like_C"/>
</dbReference>
<evidence type="ECO:0000256" key="4">
    <source>
        <dbReference type="ARBA" id="ARBA00023002"/>
    </source>
</evidence>
<dbReference type="PROSITE" id="PS51387">
    <property type="entry name" value="FAD_PCMH"/>
    <property type="match status" value="1"/>
</dbReference>
<evidence type="ECO:0000259" key="6">
    <source>
        <dbReference type="PROSITE" id="PS51387"/>
    </source>
</evidence>
<dbReference type="InterPro" id="IPR036318">
    <property type="entry name" value="FAD-bd_PCMH-like_sf"/>
</dbReference>
<comment type="similarity">
    <text evidence="1">Belongs to the oxygen-dependent FAD-linked oxidoreductase family.</text>
</comment>
<gene>
    <name evidence="7" type="ORF">EBB79_08950</name>
</gene>
<dbReference type="InterPro" id="IPR016167">
    <property type="entry name" value="FAD-bd_PCMH_sub1"/>
</dbReference>
<dbReference type="InterPro" id="IPR050432">
    <property type="entry name" value="FAD-linked_Oxidoreductases_BP"/>
</dbReference>
<dbReference type="Pfam" id="PF01565">
    <property type="entry name" value="FAD_binding_4"/>
    <property type="match status" value="1"/>
</dbReference>
<dbReference type="SUPFAM" id="SSF55103">
    <property type="entry name" value="FAD-linked oxidases, C-terminal domain"/>
    <property type="match status" value="1"/>
</dbReference>
<protein>
    <submittedName>
        <fullName evidence="7">FAD-binding oxidoreductase</fullName>
    </submittedName>
</protein>
<evidence type="ECO:0000256" key="3">
    <source>
        <dbReference type="ARBA" id="ARBA00022827"/>
    </source>
</evidence>
<evidence type="ECO:0000256" key="2">
    <source>
        <dbReference type="ARBA" id="ARBA00022630"/>
    </source>
</evidence>
<organism evidence="7 8">
    <name type="scientific">Parasedimentitalea marina</name>
    <dbReference type="NCBI Taxonomy" id="2483033"/>
    <lineage>
        <taxon>Bacteria</taxon>
        <taxon>Pseudomonadati</taxon>
        <taxon>Pseudomonadota</taxon>
        <taxon>Alphaproteobacteria</taxon>
        <taxon>Rhodobacterales</taxon>
        <taxon>Paracoccaceae</taxon>
        <taxon>Parasedimentitalea</taxon>
    </lineage>
</organism>
<feature type="chain" id="PRO_5019250290" evidence="5">
    <location>
        <begin position="22"/>
        <end position="495"/>
    </location>
</feature>
<dbReference type="PANTHER" id="PTHR13878:SF53">
    <property type="entry name" value="CYTOKININ DEHYDROGENASE 6"/>
    <property type="match status" value="1"/>
</dbReference>
<dbReference type="InterPro" id="IPR016166">
    <property type="entry name" value="FAD-bd_PCMH"/>
</dbReference>
<feature type="signal peptide" evidence="5">
    <location>
        <begin position="1"/>
        <end position="21"/>
    </location>
</feature>
<keyword evidence="8" id="KW-1185">Reference proteome</keyword>
<evidence type="ECO:0000313" key="8">
    <source>
        <dbReference type="Proteomes" id="UP000283063"/>
    </source>
</evidence>
<reference evidence="7 8" key="1">
    <citation type="submission" date="2018-10" db="EMBL/GenBank/DDBJ databases">
        <title>Parasedimentitalea marina sp. nov., a psychrophilic bacterium isolated from deep seawater of the New Britain Trench.</title>
        <authorList>
            <person name="Cao J."/>
        </authorList>
    </citation>
    <scope>NUCLEOTIDE SEQUENCE [LARGE SCALE GENOMIC DNA]</scope>
    <source>
        <strain evidence="7 8">W43</strain>
    </source>
</reference>
<dbReference type="OrthoDB" id="143770at2"/>
<dbReference type="GO" id="GO:0016491">
    <property type="term" value="F:oxidoreductase activity"/>
    <property type="evidence" value="ECO:0007669"/>
    <property type="project" value="UniProtKB-KW"/>
</dbReference>
<feature type="domain" description="FAD-binding PCMH-type" evidence="6">
    <location>
        <begin position="55"/>
        <end position="229"/>
    </location>
</feature>
<proteinExistence type="inferred from homology"/>
<dbReference type="PANTHER" id="PTHR13878">
    <property type="entry name" value="GULONOLACTONE OXIDASE"/>
    <property type="match status" value="1"/>
</dbReference>
<dbReference type="Gene3D" id="3.30.43.10">
    <property type="entry name" value="Uridine Diphospho-n-acetylenolpyruvylglucosamine Reductase, domain 2"/>
    <property type="match status" value="1"/>
</dbReference>
<dbReference type="EMBL" id="CP033219">
    <property type="protein sequence ID" value="AZV80388.1"/>
    <property type="molecule type" value="Genomic_DNA"/>
</dbReference>
<dbReference type="InterPro" id="IPR006094">
    <property type="entry name" value="Oxid_FAD_bind_N"/>
</dbReference>
<dbReference type="GO" id="GO:0071949">
    <property type="term" value="F:FAD binding"/>
    <property type="evidence" value="ECO:0007669"/>
    <property type="project" value="InterPro"/>
</dbReference>
<dbReference type="Proteomes" id="UP000283063">
    <property type="component" value="Chromosome"/>
</dbReference>
<keyword evidence="5" id="KW-0732">Signal</keyword>
<sequence>MKKIARRAFLLGSGGAAGWFAANHFSMKQPVFDGVKRINPSSGGGILNDASGLSATPVHKHIVIREDPGEALIQVVRNEMRTAKADGRPFNIGAARHSMGGQAIPRNGTAMTFENNMIEPDTDAGVYRVHAGARWSQVISALDLIGFSPKVMQSNNDFGVAATYSVNAHGWPVPYGPMGSTVRSLNMILPSGELVTCSRTENSDLFGHAMGGYGLIGAIVDLEVEMEKNTRLYPLYEVMPADEFSRAYEAALKDPEVTMAYGRLNVERAGFFEEALLVTYRKTTKQENLPPAGGSGWMSILASRIYRAQLGNEPMKDFRWWNETVIGPSLGGGDVTRNGLMNEPVKTLDDRNPDRTDILHEYFVDFDRFNEFLTVCREVIPASYQEFLNVTLRYVATDAESTLSFAPRPRIAAVMSFSQELTERAEADMARMTEILIDRIVAIGGTFYLPYRPHARVDQLLAAYPQVPAFVDAKRRIDPDLILRNNFWDTYLRTL</sequence>
<keyword evidence="4" id="KW-0560">Oxidoreductase</keyword>
<dbReference type="KEGG" id="sedi:EBB79_08950"/>
<evidence type="ECO:0000256" key="5">
    <source>
        <dbReference type="SAM" id="SignalP"/>
    </source>
</evidence>
<evidence type="ECO:0000256" key="1">
    <source>
        <dbReference type="ARBA" id="ARBA00005466"/>
    </source>
</evidence>
<dbReference type="InterPro" id="IPR016169">
    <property type="entry name" value="FAD-bd_PCMH_sub2"/>
</dbReference>
<evidence type="ECO:0000313" key="7">
    <source>
        <dbReference type="EMBL" id="AZV80388.1"/>
    </source>
</evidence>
<dbReference type="SUPFAM" id="SSF56176">
    <property type="entry name" value="FAD-binding/transporter-associated domain-like"/>
    <property type="match status" value="1"/>
</dbReference>
<name>A0A3T0N8N2_9RHOB</name>
<keyword evidence="3" id="KW-0274">FAD</keyword>
<accession>A0A3T0N8N2</accession>
<dbReference type="Gene3D" id="3.30.465.10">
    <property type="match status" value="1"/>
</dbReference>
<dbReference type="AlphaFoldDB" id="A0A3T0N8N2"/>